<organism evidence="2">
    <name type="scientific">freshwater metagenome</name>
    <dbReference type="NCBI Taxonomy" id="449393"/>
    <lineage>
        <taxon>unclassified sequences</taxon>
        <taxon>metagenomes</taxon>
        <taxon>ecological metagenomes</taxon>
    </lineage>
</organism>
<evidence type="ECO:0000313" key="2">
    <source>
        <dbReference type="EMBL" id="CAB4864812.1"/>
    </source>
</evidence>
<feature type="region of interest" description="Disordered" evidence="1">
    <location>
        <begin position="184"/>
        <end position="204"/>
    </location>
</feature>
<feature type="compositionally biased region" description="Basic and acidic residues" evidence="1">
    <location>
        <begin position="72"/>
        <end position="84"/>
    </location>
</feature>
<dbReference type="AlphaFoldDB" id="A0A6J7D184"/>
<accession>A0A6J7D184</accession>
<sequence length="264" mass="29879">MNHLDPATRQRGSNNGQNFGHAGARCSRGDVLDQVGIAIGRRCINRGAHDEALSTGVNLFAEPRPHTRNPRRMIDERNNVRGDRSATGGQSPNRRDIEVAKYRHCDRSRYRGCGQDEHVRRVPLALEGVALLDTEAVLFVHDDERKFIERNRVSEQRVSTNDKAGRAARNRELSPFFLHRRKTADEQGRIQPLGEGSESGDDRPRVLRCEDFRRSNQRGLPAILNCSEHRADGDERLPRTDLTLNETIHRSGARHVLVNLGSHR</sequence>
<name>A0A6J7D184_9ZZZZ</name>
<evidence type="ECO:0000256" key="1">
    <source>
        <dbReference type="SAM" id="MobiDB-lite"/>
    </source>
</evidence>
<gene>
    <name evidence="2" type="ORF">UFOPK3364_00444</name>
</gene>
<feature type="region of interest" description="Disordered" evidence="1">
    <location>
        <begin position="63"/>
        <end position="95"/>
    </location>
</feature>
<feature type="region of interest" description="Disordered" evidence="1">
    <location>
        <begin position="1"/>
        <end position="25"/>
    </location>
</feature>
<proteinExistence type="predicted"/>
<protein>
    <submittedName>
        <fullName evidence="2">Unannotated protein</fullName>
    </submittedName>
</protein>
<dbReference type="EMBL" id="CAFBLO010000029">
    <property type="protein sequence ID" value="CAB4864812.1"/>
    <property type="molecule type" value="Genomic_DNA"/>
</dbReference>
<reference evidence="2" key="1">
    <citation type="submission" date="2020-05" db="EMBL/GenBank/DDBJ databases">
        <authorList>
            <person name="Chiriac C."/>
            <person name="Salcher M."/>
            <person name="Ghai R."/>
            <person name="Kavagutti S V."/>
        </authorList>
    </citation>
    <scope>NUCLEOTIDE SEQUENCE</scope>
</reference>